<accession>A0A162DD94</accession>
<keyword evidence="3" id="KW-1185">Reference proteome</keyword>
<evidence type="ECO:0000313" key="3">
    <source>
        <dbReference type="Proteomes" id="UP000076858"/>
    </source>
</evidence>
<protein>
    <submittedName>
        <fullName evidence="2">Uncharacterized protein</fullName>
    </submittedName>
</protein>
<dbReference type="EMBL" id="LRGB01001873">
    <property type="protein sequence ID" value="KZS10184.1"/>
    <property type="molecule type" value="Genomic_DNA"/>
</dbReference>
<evidence type="ECO:0000313" key="2">
    <source>
        <dbReference type="EMBL" id="KZS10184.1"/>
    </source>
</evidence>
<feature type="transmembrane region" description="Helical" evidence="1">
    <location>
        <begin position="153"/>
        <end position="171"/>
    </location>
</feature>
<name>A0A162DD94_9CRUS</name>
<sequence length="176" mass="20901">MKSHSSTSIEYTTNIYEYMDKTFSFHQKHTSTVFKSASECLSEYPRIVDVDDGSLIIRDFHAKYPHIIDTTIRKRFLDKFSQSLKLLAKRTGEDIVTLDFKHCIYLTQKENTWNKRNERVTLYPTSTRLAEEEKDEGENSGFYTSFKNTLFPYGYPTLMYFLILFWNFYLLKSNAR</sequence>
<keyword evidence="1" id="KW-1133">Transmembrane helix</keyword>
<keyword evidence="1" id="KW-0812">Transmembrane</keyword>
<proteinExistence type="predicted"/>
<gene>
    <name evidence="2" type="ORF">APZ42_025421</name>
</gene>
<keyword evidence="1" id="KW-0472">Membrane</keyword>
<comment type="caution">
    <text evidence="2">The sequence shown here is derived from an EMBL/GenBank/DDBJ whole genome shotgun (WGS) entry which is preliminary data.</text>
</comment>
<evidence type="ECO:0000256" key="1">
    <source>
        <dbReference type="SAM" id="Phobius"/>
    </source>
</evidence>
<dbReference type="AlphaFoldDB" id="A0A162DD94"/>
<reference evidence="2 3" key="1">
    <citation type="submission" date="2016-03" db="EMBL/GenBank/DDBJ databases">
        <title>EvidentialGene: Evidence-directed Construction of Genes on Genomes.</title>
        <authorList>
            <person name="Gilbert D.G."/>
            <person name="Choi J.-H."/>
            <person name="Mockaitis K."/>
            <person name="Colbourne J."/>
            <person name="Pfrender M."/>
        </authorList>
    </citation>
    <scope>NUCLEOTIDE SEQUENCE [LARGE SCALE GENOMIC DNA]</scope>
    <source>
        <strain evidence="2 3">Xinb3</strain>
        <tissue evidence="2">Complete organism</tissue>
    </source>
</reference>
<dbReference type="Proteomes" id="UP000076858">
    <property type="component" value="Unassembled WGS sequence"/>
</dbReference>
<dbReference type="OrthoDB" id="8193468at2759"/>
<organism evidence="2 3">
    <name type="scientific">Daphnia magna</name>
    <dbReference type="NCBI Taxonomy" id="35525"/>
    <lineage>
        <taxon>Eukaryota</taxon>
        <taxon>Metazoa</taxon>
        <taxon>Ecdysozoa</taxon>
        <taxon>Arthropoda</taxon>
        <taxon>Crustacea</taxon>
        <taxon>Branchiopoda</taxon>
        <taxon>Diplostraca</taxon>
        <taxon>Cladocera</taxon>
        <taxon>Anomopoda</taxon>
        <taxon>Daphniidae</taxon>
        <taxon>Daphnia</taxon>
    </lineage>
</organism>